<dbReference type="InterPro" id="IPR036291">
    <property type="entry name" value="NAD(P)-bd_dom_sf"/>
</dbReference>
<organism evidence="2 3">
    <name type="scientific">Rotaria sordida</name>
    <dbReference type="NCBI Taxonomy" id="392033"/>
    <lineage>
        <taxon>Eukaryota</taxon>
        <taxon>Metazoa</taxon>
        <taxon>Spiralia</taxon>
        <taxon>Gnathifera</taxon>
        <taxon>Rotifera</taxon>
        <taxon>Eurotatoria</taxon>
        <taxon>Bdelloidea</taxon>
        <taxon>Philodinida</taxon>
        <taxon>Philodinidae</taxon>
        <taxon>Rotaria</taxon>
    </lineage>
</organism>
<keyword evidence="1" id="KW-0560">Oxidoreductase</keyword>
<comment type="caution">
    <text evidence="2">The sequence shown here is derived from an EMBL/GenBank/DDBJ whole genome shotgun (WGS) entry which is preliminary data.</text>
</comment>
<sequence>MKMSIPKVCIITGSSSGLGFLTAKKLVAKDFHVIFACRDEVKTMSLLQKMKEESGRSNFEFMELDLSSFDSIRRFVDDFHNKKLPLNLLINNAGVHCKTFKKSNDGIEYSFAVNHLGHFLLTNLLLDDLKRSSPSRIVIVSSKLHNPNVRHGNPPNFKWNLDEINNEMEYDGMIAYKNSKLANVWFSYELARRLENTGIDVIVICPGFVPTTGLHRDVNIFQRYFMYYILSLFPFARTEDFGSECEVFAAISDTLNGKTGVFMSDMKETRSSEESYNVEKAKRLWDLSEQWTHQNI</sequence>
<dbReference type="Pfam" id="PF00106">
    <property type="entry name" value="adh_short"/>
    <property type="match status" value="2"/>
</dbReference>
<dbReference type="AlphaFoldDB" id="A0A813ZR38"/>
<protein>
    <recommendedName>
        <fullName evidence="4">Protochlorophyllide reductase</fullName>
    </recommendedName>
</protein>
<dbReference type="OrthoDB" id="191139at2759"/>
<dbReference type="PANTHER" id="PTHR43157:SF31">
    <property type="entry name" value="PHOSPHATIDYLINOSITOL-GLYCAN BIOSYNTHESIS CLASS F PROTEIN"/>
    <property type="match status" value="1"/>
</dbReference>
<evidence type="ECO:0000313" key="2">
    <source>
        <dbReference type="EMBL" id="CAF0901934.1"/>
    </source>
</evidence>
<dbReference type="SUPFAM" id="SSF51735">
    <property type="entry name" value="NAD(P)-binding Rossmann-fold domains"/>
    <property type="match status" value="1"/>
</dbReference>
<accession>A0A813ZR38</accession>
<evidence type="ECO:0000313" key="3">
    <source>
        <dbReference type="Proteomes" id="UP000663882"/>
    </source>
</evidence>
<proteinExistence type="predicted"/>
<dbReference type="PRINTS" id="PR00081">
    <property type="entry name" value="GDHRDH"/>
</dbReference>
<evidence type="ECO:0000256" key="1">
    <source>
        <dbReference type="ARBA" id="ARBA00023002"/>
    </source>
</evidence>
<gene>
    <name evidence="2" type="ORF">RFH988_LOCUS9029</name>
</gene>
<dbReference type="PANTHER" id="PTHR43157">
    <property type="entry name" value="PHOSPHATIDYLINOSITOL-GLYCAN BIOSYNTHESIS CLASS F PROTEIN-RELATED"/>
    <property type="match status" value="1"/>
</dbReference>
<dbReference type="GO" id="GO:0016491">
    <property type="term" value="F:oxidoreductase activity"/>
    <property type="evidence" value="ECO:0007669"/>
    <property type="project" value="UniProtKB-KW"/>
</dbReference>
<name>A0A813ZR38_9BILA</name>
<dbReference type="EMBL" id="CAJNOO010000314">
    <property type="protein sequence ID" value="CAF0901934.1"/>
    <property type="molecule type" value="Genomic_DNA"/>
</dbReference>
<evidence type="ECO:0008006" key="4">
    <source>
        <dbReference type="Google" id="ProtNLM"/>
    </source>
</evidence>
<dbReference type="Gene3D" id="3.40.50.720">
    <property type="entry name" value="NAD(P)-binding Rossmann-like Domain"/>
    <property type="match status" value="1"/>
</dbReference>
<reference evidence="2" key="1">
    <citation type="submission" date="2021-02" db="EMBL/GenBank/DDBJ databases">
        <authorList>
            <person name="Nowell W R."/>
        </authorList>
    </citation>
    <scope>NUCLEOTIDE SEQUENCE</scope>
</reference>
<dbReference type="InterPro" id="IPR002347">
    <property type="entry name" value="SDR_fam"/>
</dbReference>
<dbReference type="Proteomes" id="UP000663882">
    <property type="component" value="Unassembled WGS sequence"/>
</dbReference>